<reference evidence="5 6" key="1">
    <citation type="submission" date="2017-09" db="EMBL/GenBank/DDBJ databases">
        <authorList>
            <consortium name="International Durum Wheat Genome Sequencing Consortium (IDWGSC)"/>
            <person name="Milanesi L."/>
        </authorList>
    </citation>
    <scope>NUCLEOTIDE SEQUENCE [LARGE SCALE GENOMIC DNA]</scope>
    <source>
        <strain evidence="6">cv. Svevo</strain>
    </source>
</reference>
<dbReference type="PANTHER" id="PTHR22809:SF14">
    <property type="entry name" value="TRNA N(3)-METHYLCYTIDINE METHYLTRANSFERASE"/>
    <property type="match status" value="1"/>
</dbReference>
<dbReference type="EMBL" id="LT934123">
    <property type="protein sequence ID" value="VAI72755.1"/>
    <property type="molecule type" value="Genomic_DNA"/>
</dbReference>
<dbReference type="GO" id="GO:0032259">
    <property type="term" value="P:methylation"/>
    <property type="evidence" value="ECO:0007669"/>
    <property type="project" value="UniProtKB-KW"/>
</dbReference>
<evidence type="ECO:0000256" key="2">
    <source>
        <dbReference type="ARBA" id="ARBA00022603"/>
    </source>
</evidence>
<comment type="function">
    <text evidence="4">S-adenosyl-L-methionine-dependent methyltransferase.</text>
</comment>
<protein>
    <recommendedName>
        <fullName evidence="4">tRNA N(3)-methylcytidine methyltransferase</fullName>
        <ecNumber evidence="4">2.1.1.-</ecNumber>
    </recommendedName>
</protein>
<organism evidence="5 6">
    <name type="scientific">Triticum turgidum subsp. durum</name>
    <name type="common">Durum wheat</name>
    <name type="synonym">Triticum durum</name>
    <dbReference type="NCBI Taxonomy" id="4567"/>
    <lineage>
        <taxon>Eukaryota</taxon>
        <taxon>Viridiplantae</taxon>
        <taxon>Streptophyta</taxon>
        <taxon>Embryophyta</taxon>
        <taxon>Tracheophyta</taxon>
        <taxon>Spermatophyta</taxon>
        <taxon>Magnoliopsida</taxon>
        <taxon>Liliopsida</taxon>
        <taxon>Poales</taxon>
        <taxon>Poaceae</taxon>
        <taxon>BOP clade</taxon>
        <taxon>Pooideae</taxon>
        <taxon>Triticodae</taxon>
        <taxon>Triticeae</taxon>
        <taxon>Triticinae</taxon>
        <taxon>Triticum</taxon>
    </lineage>
</organism>
<proteinExistence type="inferred from homology"/>
<dbReference type="PANTHER" id="PTHR22809">
    <property type="entry name" value="METHYLTRANSFERASE-RELATED"/>
    <property type="match status" value="1"/>
</dbReference>
<evidence type="ECO:0000256" key="1">
    <source>
        <dbReference type="ARBA" id="ARBA00009725"/>
    </source>
</evidence>
<evidence type="ECO:0000256" key="3">
    <source>
        <dbReference type="ARBA" id="ARBA00022679"/>
    </source>
</evidence>
<dbReference type="Gene3D" id="3.40.50.150">
    <property type="entry name" value="Vaccinia Virus protein VP39"/>
    <property type="match status" value="1"/>
</dbReference>
<dbReference type="EC" id="2.1.1.-" evidence="4"/>
<dbReference type="GO" id="GO:0008757">
    <property type="term" value="F:S-adenosylmethionine-dependent methyltransferase activity"/>
    <property type="evidence" value="ECO:0007669"/>
    <property type="project" value="UniProtKB-ARBA"/>
</dbReference>
<evidence type="ECO:0000313" key="5">
    <source>
        <dbReference type="EMBL" id="VAI72755.1"/>
    </source>
</evidence>
<sequence length="339" mass="38358">MDGGGELGITKKEAEAEYHCHDFEWEDLRADVEANPSFSYHLSPFPTTTASPQPPSSEAWRSFHRRHASGRFFKERRYLLKEFPELLNSKGCAKVLEVGCGNGSTVVPILRCSPSITVYACDCSEDTLEKANEIVCNTQGVDAKDRFHPFLLDVSRENFPGWLFCKCCQSSDGKVVDLSPDSIHLYVRGKNSISLKEDQCCVGGIDFITMIFTLSAIPFNTISATLERCVSVLKPGGLILFRDYGVYDMTMLRFLPHQRVGFREYMRADGTYSYFFSLDTVRELFHAAGLLEGLAIEINHYHKEYIKFLSVPIYHHSRSRVTLIRLLASELSLYTLCVP</sequence>
<dbReference type="InterPro" id="IPR026113">
    <property type="entry name" value="METTL2/6/8-like"/>
</dbReference>
<dbReference type="PIRSF" id="PIRSF037755">
    <property type="entry name" value="Mettl2_prd"/>
    <property type="match status" value="1"/>
</dbReference>
<dbReference type="AlphaFoldDB" id="A0A9R0Z7D6"/>
<dbReference type="GO" id="GO:0008173">
    <property type="term" value="F:RNA methyltransferase activity"/>
    <property type="evidence" value="ECO:0007669"/>
    <property type="project" value="UniProtKB-ARBA"/>
</dbReference>
<evidence type="ECO:0000313" key="6">
    <source>
        <dbReference type="Proteomes" id="UP000324705"/>
    </source>
</evidence>
<dbReference type="Gramene" id="TRITD7Av1G070080.1">
    <property type="protein sequence ID" value="TRITD7Av1G070080.1"/>
    <property type="gene ID" value="TRITD7Av1G070080"/>
</dbReference>
<keyword evidence="6" id="KW-1185">Reference proteome</keyword>
<dbReference type="InterPro" id="IPR029063">
    <property type="entry name" value="SAM-dependent_MTases_sf"/>
</dbReference>
<dbReference type="Pfam" id="PF13489">
    <property type="entry name" value="Methyltransf_23"/>
    <property type="match status" value="1"/>
</dbReference>
<dbReference type="SUPFAM" id="SSF53335">
    <property type="entry name" value="S-adenosyl-L-methionine-dependent methyltransferases"/>
    <property type="match status" value="1"/>
</dbReference>
<evidence type="ECO:0000256" key="4">
    <source>
        <dbReference type="PIRNR" id="PIRNR037755"/>
    </source>
</evidence>
<gene>
    <name evidence="5" type="ORF">TRITD_7Av1G070080</name>
</gene>
<name>A0A9R0Z7D6_TRITD</name>
<keyword evidence="3 4" id="KW-0808">Transferase</keyword>
<dbReference type="CDD" id="cd02440">
    <property type="entry name" value="AdoMet_MTases"/>
    <property type="match status" value="1"/>
</dbReference>
<keyword evidence="2 4" id="KW-0489">Methyltransferase</keyword>
<dbReference type="Proteomes" id="UP000324705">
    <property type="component" value="Chromosome 7A"/>
</dbReference>
<accession>A0A9R0Z7D6</accession>
<comment type="similarity">
    <text evidence="1 4">Belongs to the methyltransferase superfamily. METL family.</text>
</comment>